<evidence type="ECO:0000256" key="6">
    <source>
        <dbReference type="SAM" id="Phobius"/>
    </source>
</evidence>
<feature type="region of interest" description="Disordered" evidence="5">
    <location>
        <begin position="31"/>
        <end position="51"/>
    </location>
</feature>
<gene>
    <name evidence="8" type="ORF">QBC38DRAFT_465298</name>
</gene>
<feature type="compositionally biased region" description="Low complexity" evidence="5">
    <location>
        <begin position="42"/>
        <end position="51"/>
    </location>
</feature>
<dbReference type="Pfam" id="PF02535">
    <property type="entry name" value="Zip"/>
    <property type="match status" value="2"/>
</dbReference>
<evidence type="ECO:0000313" key="8">
    <source>
        <dbReference type="EMBL" id="KAK4231684.1"/>
    </source>
</evidence>
<evidence type="ECO:0000256" key="4">
    <source>
        <dbReference type="ARBA" id="ARBA00023136"/>
    </source>
</evidence>
<evidence type="ECO:0000256" key="1">
    <source>
        <dbReference type="ARBA" id="ARBA00004141"/>
    </source>
</evidence>
<accession>A0AAN7BXY4</accession>
<keyword evidence="4 6" id="KW-0472">Membrane</keyword>
<evidence type="ECO:0000256" key="2">
    <source>
        <dbReference type="ARBA" id="ARBA00022692"/>
    </source>
</evidence>
<organism evidence="8 9">
    <name type="scientific">Podospora fimiseda</name>
    <dbReference type="NCBI Taxonomy" id="252190"/>
    <lineage>
        <taxon>Eukaryota</taxon>
        <taxon>Fungi</taxon>
        <taxon>Dikarya</taxon>
        <taxon>Ascomycota</taxon>
        <taxon>Pezizomycotina</taxon>
        <taxon>Sordariomycetes</taxon>
        <taxon>Sordariomycetidae</taxon>
        <taxon>Sordariales</taxon>
        <taxon>Podosporaceae</taxon>
        <taxon>Podospora</taxon>
    </lineage>
</organism>
<keyword evidence="3 6" id="KW-1133">Transmembrane helix</keyword>
<feature type="chain" id="PRO_5042843504" description="Zinc-regulated transporter" evidence="7">
    <location>
        <begin position="30"/>
        <end position="593"/>
    </location>
</feature>
<dbReference type="InterPro" id="IPR003689">
    <property type="entry name" value="ZIP"/>
</dbReference>
<evidence type="ECO:0000313" key="9">
    <source>
        <dbReference type="Proteomes" id="UP001301958"/>
    </source>
</evidence>
<comment type="subcellular location">
    <subcellularLocation>
        <location evidence="1">Membrane</location>
        <topology evidence="1">Multi-pass membrane protein</topology>
    </subcellularLocation>
</comment>
<feature type="signal peptide" evidence="7">
    <location>
        <begin position="1"/>
        <end position="29"/>
    </location>
</feature>
<feature type="transmembrane region" description="Helical" evidence="6">
    <location>
        <begin position="570"/>
        <end position="589"/>
    </location>
</feature>
<dbReference type="GO" id="GO:0005886">
    <property type="term" value="C:plasma membrane"/>
    <property type="evidence" value="ECO:0007669"/>
    <property type="project" value="TreeGrafter"/>
</dbReference>
<dbReference type="EMBL" id="MU865291">
    <property type="protein sequence ID" value="KAK4231684.1"/>
    <property type="molecule type" value="Genomic_DNA"/>
</dbReference>
<name>A0AAN7BXY4_9PEZI</name>
<comment type="caution">
    <text evidence="8">The sequence shown here is derived from an EMBL/GenBank/DDBJ whole genome shotgun (WGS) entry which is preliminary data.</text>
</comment>
<proteinExistence type="predicted"/>
<feature type="transmembrane region" description="Helical" evidence="6">
    <location>
        <begin position="256"/>
        <end position="279"/>
    </location>
</feature>
<dbReference type="Proteomes" id="UP001301958">
    <property type="component" value="Unassembled WGS sequence"/>
</dbReference>
<feature type="transmembrane region" description="Helical" evidence="6">
    <location>
        <begin position="324"/>
        <end position="344"/>
    </location>
</feature>
<feature type="transmembrane region" description="Helical" evidence="6">
    <location>
        <begin position="382"/>
        <end position="410"/>
    </location>
</feature>
<sequence length="593" mass="62486">MMYSITSGPSTKAAALYALFALSTAGATAVDRSPLQHRTPQVTAPPSSTAPAPAVTAVSKCHLHGSEQYCQVGTTEFRVSGTAATASSYTDCHPHGSETYCRAPTGEVRIFLEAEETDHAATPTPTPAPAAAQKPITAVTGCHLHGTELLCLADGTEYRVHTTLKATATQDIPPSFTGCHAHDDEAFCMSPNGDDVEITLASEESHDDDHGGKSSSGPNCHFHAGVEHCVGEDGEELEQTCEKVDRDYNIKLRVGLLFVMLITSSIGVFTPILISSFVSPKHIAFTILRQFGTGVIISTAFVHLYTHAVLMFQNKCLGKLSYEATASAILMAGIFLSFLVEYGGSRLVEWHQSKQRAQNPEAAVASNPRTDMVNITVLESGIIFHSLLIGLTLVVAGDSFFGTLFAVIVFHQMFEGIALGTRIASLGSPDLEASAHGGIHGHGHGPGHGHFHHEPPTSEPKTAAGPKGTGREESPSGTESDGSPVVGESAPHVSMQKKLLLALAFALVTPIGMAIGIGALQRFNGNDPATIIAIGTLDAFSAGILVWVGVVEMWAHDWMLGGEMTKSGPLRTILGLTALVVGMAVMSLLGKWA</sequence>
<dbReference type="AlphaFoldDB" id="A0AAN7BXY4"/>
<protein>
    <recommendedName>
        <fullName evidence="10">Zinc-regulated transporter</fullName>
    </recommendedName>
</protein>
<reference evidence="8" key="1">
    <citation type="journal article" date="2023" name="Mol. Phylogenet. Evol.">
        <title>Genome-scale phylogeny and comparative genomics of the fungal order Sordariales.</title>
        <authorList>
            <person name="Hensen N."/>
            <person name="Bonometti L."/>
            <person name="Westerberg I."/>
            <person name="Brannstrom I.O."/>
            <person name="Guillou S."/>
            <person name="Cros-Aarteil S."/>
            <person name="Calhoun S."/>
            <person name="Haridas S."/>
            <person name="Kuo A."/>
            <person name="Mondo S."/>
            <person name="Pangilinan J."/>
            <person name="Riley R."/>
            <person name="LaButti K."/>
            <person name="Andreopoulos B."/>
            <person name="Lipzen A."/>
            <person name="Chen C."/>
            <person name="Yan M."/>
            <person name="Daum C."/>
            <person name="Ng V."/>
            <person name="Clum A."/>
            <person name="Steindorff A."/>
            <person name="Ohm R.A."/>
            <person name="Martin F."/>
            <person name="Silar P."/>
            <person name="Natvig D.O."/>
            <person name="Lalanne C."/>
            <person name="Gautier V."/>
            <person name="Ament-Velasquez S.L."/>
            <person name="Kruys A."/>
            <person name="Hutchinson M.I."/>
            <person name="Powell A.J."/>
            <person name="Barry K."/>
            <person name="Miller A.N."/>
            <person name="Grigoriev I.V."/>
            <person name="Debuchy R."/>
            <person name="Gladieux P."/>
            <person name="Hiltunen Thoren M."/>
            <person name="Johannesson H."/>
        </authorList>
    </citation>
    <scope>NUCLEOTIDE SEQUENCE</scope>
    <source>
        <strain evidence="8">CBS 990.96</strain>
    </source>
</reference>
<keyword evidence="2 6" id="KW-0812">Transmembrane</keyword>
<evidence type="ECO:0000256" key="5">
    <source>
        <dbReference type="SAM" id="MobiDB-lite"/>
    </source>
</evidence>
<keyword evidence="9" id="KW-1185">Reference proteome</keyword>
<feature type="region of interest" description="Disordered" evidence="5">
    <location>
        <begin position="434"/>
        <end position="489"/>
    </location>
</feature>
<dbReference type="PANTHER" id="PTHR11040">
    <property type="entry name" value="ZINC/IRON TRANSPORTER"/>
    <property type="match status" value="1"/>
</dbReference>
<feature type="transmembrane region" description="Helical" evidence="6">
    <location>
        <begin position="531"/>
        <end position="550"/>
    </location>
</feature>
<feature type="compositionally biased region" description="Basic residues" evidence="5">
    <location>
        <begin position="439"/>
        <end position="451"/>
    </location>
</feature>
<evidence type="ECO:0000256" key="3">
    <source>
        <dbReference type="ARBA" id="ARBA00022989"/>
    </source>
</evidence>
<reference evidence="8" key="2">
    <citation type="submission" date="2023-05" db="EMBL/GenBank/DDBJ databases">
        <authorList>
            <consortium name="Lawrence Berkeley National Laboratory"/>
            <person name="Steindorff A."/>
            <person name="Hensen N."/>
            <person name="Bonometti L."/>
            <person name="Westerberg I."/>
            <person name="Brannstrom I.O."/>
            <person name="Guillou S."/>
            <person name="Cros-Aarteil S."/>
            <person name="Calhoun S."/>
            <person name="Haridas S."/>
            <person name="Kuo A."/>
            <person name="Mondo S."/>
            <person name="Pangilinan J."/>
            <person name="Riley R."/>
            <person name="Labutti K."/>
            <person name="Andreopoulos B."/>
            <person name="Lipzen A."/>
            <person name="Chen C."/>
            <person name="Yanf M."/>
            <person name="Daum C."/>
            <person name="Ng V."/>
            <person name="Clum A."/>
            <person name="Ohm R."/>
            <person name="Martin F."/>
            <person name="Silar P."/>
            <person name="Natvig D."/>
            <person name="Lalanne C."/>
            <person name="Gautier V."/>
            <person name="Ament-Velasquez S.L."/>
            <person name="Kruys A."/>
            <person name="Hutchinson M.I."/>
            <person name="Powell A.J."/>
            <person name="Barry K."/>
            <person name="Miller A.N."/>
            <person name="Grigoriev I.V."/>
            <person name="Debuchy R."/>
            <person name="Gladieux P."/>
            <person name="Thoren M.H."/>
            <person name="Johannesson H."/>
        </authorList>
    </citation>
    <scope>NUCLEOTIDE SEQUENCE</scope>
    <source>
        <strain evidence="8">CBS 990.96</strain>
    </source>
</reference>
<evidence type="ECO:0000256" key="7">
    <source>
        <dbReference type="SAM" id="SignalP"/>
    </source>
</evidence>
<keyword evidence="7" id="KW-0732">Signal</keyword>
<evidence type="ECO:0008006" key="10">
    <source>
        <dbReference type="Google" id="ProtNLM"/>
    </source>
</evidence>
<feature type="transmembrane region" description="Helical" evidence="6">
    <location>
        <begin position="499"/>
        <end position="519"/>
    </location>
</feature>
<dbReference type="GO" id="GO:0005385">
    <property type="term" value="F:zinc ion transmembrane transporter activity"/>
    <property type="evidence" value="ECO:0007669"/>
    <property type="project" value="TreeGrafter"/>
</dbReference>
<feature type="transmembrane region" description="Helical" evidence="6">
    <location>
        <begin position="291"/>
        <end position="312"/>
    </location>
</feature>
<dbReference type="PANTHER" id="PTHR11040:SF44">
    <property type="entry name" value="PROTEIN ZNTC-RELATED"/>
    <property type="match status" value="1"/>
</dbReference>